<dbReference type="AlphaFoldDB" id="A0A317ST69"/>
<dbReference type="InterPro" id="IPR036928">
    <property type="entry name" value="AS_sf"/>
</dbReference>
<dbReference type="STRING" id="42249.A0A317ST69"/>
<dbReference type="PANTHER" id="PTHR42678">
    <property type="entry name" value="AMIDASE"/>
    <property type="match status" value="1"/>
</dbReference>
<dbReference type="Gene3D" id="3.90.1300.10">
    <property type="entry name" value="Amidase signature (AS) domain"/>
    <property type="match status" value="1"/>
</dbReference>
<proteinExistence type="predicted"/>
<feature type="domain" description="Amidase" evidence="1">
    <location>
        <begin position="33"/>
        <end position="182"/>
    </location>
</feature>
<feature type="non-terminal residue" evidence="2">
    <location>
        <position position="184"/>
    </location>
</feature>
<sequence>MSEWANFRASFGKIPSGWSARGGQTHSAYVTDTLSPDWNPSGSSSGSAVGVSAGFSPLALGTETDGSIIMPASYAALYAIKPAVGKVPTDGVIPVGPSMDSVGVMGKSAWDIAITLGVMTGEEGRYLDAIYAGVEGLRIGILREAGFWDGGGLDLQIVNESLDALQKLETLGAVVVDPVYMPPA</sequence>
<dbReference type="EMBL" id="PYWC01000021">
    <property type="protein sequence ID" value="PWW77609.1"/>
    <property type="molecule type" value="Genomic_DNA"/>
</dbReference>
<dbReference type="SUPFAM" id="SSF75304">
    <property type="entry name" value="Amidase signature (AS) enzymes"/>
    <property type="match status" value="1"/>
</dbReference>
<protein>
    <submittedName>
        <fullName evidence="2">Amidase signature enzyme</fullName>
    </submittedName>
</protein>
<keyword evidence="3" id="KW-1185">Reference proteome</keyword>
<evidence type="ECO:0000313" key="3">
    <source>
        <dbReference type="Proteomes" id="UP000246991"/>
    </source>
</evidence>
<organism evidence="2 3">
    <name type="scientific">Tuber magnatum</name>
    <name type="common">white Piedmont truffle</name>
    <dbReference type="NCBI Taxonomy" id="42249"/>
    <lineage>
        <taxon>Eukaryota</taxon>
        <taxon>Fungi</taxon>
        <taxon>Dikarya</taxon>
        <taxon>Ascomycota</taxon>
        <taxon>Pezizomycotina</taxon>
        <taxon>Pezizomycetes</taxon>
        <taxon>Pezizales</taxon>
        <taxon>Tuberaceae</taxon>
        <taxon>Tuber</taxon>
    </lineage>
</organism>
<evidence type="ECO:0000313" key="2">
    <source>
        <dbReference type="EMBL" id="PWW77609.1"/>
    </source>
</evidence>
<evidence type="ECO:0000259" key="1">
    <source>
        <dbReference type="Pfam" id="PF01425"/>
    </source>
</evidence>
<reference evidence="2 3" key="1">
    <citation type="submission" date="2018-03" db="EMBL/GenBank/DDBJ databases">
        <title>Genomes of Pezizomycetes fungi and the evolution of truffles.</title>
        <authorList>
            <person name="Murat C."/>
            <person name="Payen T."/>
            <person name="Noel B."/>
            <person name="Kuo A."/>
            <person name="Martin F.M."/>
        </authorList>
    </citation>
    <scope>NUCLEOTIDE SEQUENCE [LARGE SCALE GENOMIC DNA]</scope>
    <source>
        <strain evidence="2">091103-1</strain>
    </source>
</reference>
<dbReference type="Pfam" id="PF01425">
    <property type="entry name" value="Amidase"/>
    <property type="match status" value="1"/>
</dbReference>
<dbReference type="Proteomes" id="UP000246991">
    <property type="component" value="Unassembled WGS sequence"/>
</dbReference>
<accession>A0A317ST69</accession>
<name>A0A317ST69_9PEZI</name>
<dbReference type="OrthoDB" id="566138at2759"/>
<dbReference type="InterPro" id="IPR023631">
    <property type="entry name" value="Amidase_dom"/>
</dbReference>
<comment type="caution">
    <text evidence="2">The sequence shown here is derived from an EMBL/GenBank/DDBJ whole genome shotgun (WGS) entry which is preliminary data.</text>
</comment>
<gene>
    <name evidence="2" type="ORF">C7212DRAFT_362769</name>
</gene>
<dbReference type="PANTHER" id="PTHR42678:SF34">
    <property type="entry name" value="OS04G0183300 PROTEIN"/>
    <property type="match status" value="1"/>
</dbReference>